<evidence type="ECO:0000313" key="4">
    <source>
        <dbReference type="EMBL" id="PWV08666.1"/>
    </source>
</evidence>
<dbReference type="InterPro" id="IPR040848">
    <property type="entry name" value="AAA_lid_7"/>
</dbReference>
<dbReference type="VEuPathDB" id="TriTrypDB:TCSYLVIO_007259"/>
<dbReference type="GO" id="GO:0005634">
    <property type="term" value="C:nucleus"/>
    <property type="evidence" value="ECO:0007669"/>
    <property type="project" value="TreeGrafter"/>
</dbReference>
<dbReference type="SUPFAM" id="SSF52540">
    <property type="entry name" value="P-loop containing nucleoside triphosphate hydrolases"/>
    <property type="match status" value="1"/>
</dbReference>
<comment type="caution">
    <text evidence="4">The sequence shown here is derived from an EMBL/GenBank/DDBJ whole genome shotgun (WGS) entry which is preliminary data.</text>
</comment>
<evidence type="ECO:0000259" key="3">
    <source>
        <dbReference type="Pfam" id="PF17867"/>
    </source>
</evidence>
<dbReference type="GO" id="GO:0005524">
    <property type="term" value="F:ATP binding"/>
    <property type="evidence" value="ECO:0007669"/>
    <property type="project" value="UniProtKB-KW"/>
</dbReference>
<evidence type="ECO:0000313" key="5">
    <source>
        <dbReference type="Proteomes" id="UP000246078"/>
    </source>
</evidence>
<dbReference type="VEuPathDB" id="TriTrypDB:Tc_MARK_5976"/>
<keyword evidence="2" id="KW-0067">ATP-binding</keyword>
<dbReference type="Gene3D" id="3.40.50.300">
    <property type="entry name" value="P-loop containing nucleotide triphosphate hydrolases"/>
    <property type="match status" value="1"/>
</dbReference>
<dbReference type="VEuPathDB" id="TriTrypDB:C4B63_22g288"/>
<dbReference type="AlphaFoldDB" id="A0A2V2WJA1"/>
<protein>
    <submittedName>
        <fullName evidence="4">Putative Midasin</fullName>
    </submittedName>
</protein>
<organism evidence="4 5">
    <name type="scientific">Trypanosoma cruzi</name>
    <dbReference type="NCBI Taxonomy" id="5693"/>
    <lineage>
        <taxon>Eukaryota</taxon>
        <taxon>Discoba</taxon>
        <taxon>Euglenozoa</taxon>
        <taxon>Kinetoplastea</taxon>
        <taxon>Metakinetoplastina</taxon>
        <taxon>Trypanosomatida</taxon>
        <taxon>Trypanosomatidae</taxon>
        <taxon>Trypanosoma</taxon>
        <taxon>Schizotrypanum</taxon>
    </lineage>
</organism>
<dbReference type="GO" id="GO:0030687">
    <property type="term" value="C:preribosome, large subunit precursor"/>
    <property type="evidence" value="ECO:0007669"/>
    <property type="project" value="TreeGrafter"/>
</dbReference>
<dbReference type="GO" id="GO:0000055">
    <property type="term" value="P:ribosomal large subunit export from nucleus"/>
    <property type="evidence" value="ECO:0007669"/>
    <property type="project" value="TreeGrafter"/>
</dbReference>
<gene>
    <name evidence="4" type="ORF">C3747_87g173</name>
</gene>
<dbReference type="PANTHER" id="PTHR48103:SF2">
    <property type="entry name" value="MIDASIN"/>
    <property type="match status" value="1"/>
</dbReference>
<dbReference type="VEuPathDB" id="TriTrypDB:TcG_07746"/>
<dbReference type="VEuPathDB" id="TriTrypDB:TcCL_ESM04115"/>
<dbReference type="VEuPathDB" id="TriTrypDB:ECC02_005613"/>
<dbReference type="VEuPathDB" id="TriTrypDB:TCDM_01049"/>
<evidence type="ECO:0000256" key="2">
    <source>
        <dbReference type="ARBA" id="ARBA00022840"/>
    </source>
</evidence>
<dbReference type="Pfam" id="PF17867">
    <property type="entry name" value="AAA_lid_7"/>
    <property type="match status" value="1"/>
</dbReference>
<dbReference type="PANTHER" id="PTHR48103">
    <property type="entry name" value="MIDASIN-RELATED"/>
    <property type="match status" value="1"/>
</dbReference>
<dbReference type="EMBL" id="PRFC01000087">
    <property type="protein sequence ID" value="PWV08666.1"/>
    <property type="molecule type" value="Genomic_DNA"/>
</dbReference>
<accession>A0A2V2WJA1</accession>
<dbReference type="GO" id="GO:0000027">
    <property type="term" value="P:ribosomal large subunit assembly"/>
    <property type="evidence" value="ECO:0007669"/>
    <property type="project" value="TreeGrafter"/>
</dbReference>
<proteinExistence type="predicted"/>
<feature type="domain" description="Midasin AAA lid" evidence="3">
    <location>
        <begin position="63"/>
        <end position="159"/>
    </location>
</feature>
<name>A0A2V2WJA1_TRYCR</name>
<dbReference type="VEuPathDB" id="TriTrypDB:C3747_87g173"/>
<keyword evidence="1" id="KW-0547">Nucleotide-binding</keyword>
<sequence>MPCWIIAPPFLSQSWVKEFTAADEFRVFACQNPLLEGGGRKGLPRSFLNRFTKVRIEPFGMEDLLCIAFAVCPSIDKSVLEKMVHFVGELHRDVMVYREYGTRGSPWEFNLRDVLRWARFMEAYQKLNKTCEFIETLFTQRMRTDVDREKVYQLAGRHFWADALCEIHAAQEFDFLIAQ</sequence>
<evidence type="ECO:0000256" key="1">
    <source>
        <dbReference type="ARBA" id="ARBA00022741"/>
    </source>
</evidence>
<dbReference type="InterPro" id="IPR027417">
    <property type="entry name" value="P-loop_NTPase"/>
</dbReference>
<reference evidence="4 5" key="1">
    <citation type="journal article" date="2018" name="Microb. Genom.">
        <title>Expanding an expanded genome: long-read sequencing of Trypanosoma cruzi.</title>
        <authorList>
            <person name="Berna L."/>
            <person name="Rodriguez M."/>
            <person name="Chiribao M.L."/>
            <person name="Parodi-Talice A."/>
            <person name="Pita S."/>
            <person name="Rijo G."/>
            <person name="Alvarez-Valin F."/>
            <person name="Robello C."/>
        </authorList>
    </citation>
    <scope>NUCLEOTIDE SEQUENCE [LARGE SCALE GENOMIC DNA]</scope>
    <source>
        <strain evidence="4 5">TCC</strain>
    </source>
</reference>
<dbReference type="Proteomes" id="UP000246078">
    <property type="component" value="Unassembled WGS sequence"/>
</dbReference>
<dbReference type="VEuPathDB" id="TriTrypDB:TcBrA4_0036880"/>
<dbReference type="VEuPathDB" id="TriTrypDB:TcYC6_0016180"/>